<evidence type="ECO:0000313" key="3">
    <source>
        <dbReference type="Proteomes" id="UP000612893"/>
    </source>
</evidence>
<keyword evidence="3" id="KW-1185">Reference proteome</keyword>
<proteinExistence type="predicted"/>
<evidence type="ECO:0000259" key="1">
    <source>
        <dbReference type="Pfam" id="PF08940"/>
    </source>
</evidence>
<dbReference type="AlphaFoldDB" id="A0A934N4T5"/>
<dbReference type="EMBL" id="JAEKNR010000215">
    <property type="protein sequence ID" value="MBJ7600620.1"/>
    <property type="molecule type" value="Genomic_DNA"/>
</dbReference>
<dbReference type="RefSeq" id="WP_338204535.1">
    <property type="nucleotide sequence ID" value="NZ_JAEKNR010000215.1"/>
</dbReference>
<dbReference type="InterPro" id="IPR015035">
    <property type="entry name" value="DUF1918"/>
</dbReference>
<feature type="domain" description="DUF1918" evidence="1">
    <location>
        <begin position="5"/>
        <end position="54"/>
    </location>
</feature>
<name>A0A934N4T5_9BACT</name>
<dbReference type="SUPFAM" id="SSF50118">
    <property type="entry name" value="Cell growth inhibitor/plasmid maintenance toxic component"/>
    <property type="match status" value="1"/>
</dbReference>
<gene>
    <name evidence="2" type="ORF">JF922_21445</name>
</gene>
<dbReference type="Gene3D" id="2.30.30.440">
    <property type="entry name" value="Domain of unknown function DUF1918"/>
    <property type="match status" value="1"/>
</dbReference>
<organism evidence="2 3">
    <name type="scientific">Candidatus Nephthysia bennettiae</name>
    <dbReference type="NCBI Taxonomy" id="3127016"/>
    <lineage>
        <taxon>Bacteria</taxon>
        <taxon>Bacillati</taxon>
        <taxon>Candidatus Dormiibacterota</taxon>
        <taxon>Candidatus Dormibacteria</taxon>
        <taxon>Candidatus Dormibacterales</taxon>
        <taxon>Candidatus Dormibacteraceae</taxon>
        <taxon>Candidatus Nephthysia</taxon>
    </lineage>
</organism>
<dbReference type="Pfam" id="PF08940">
    <property type="entry name" value="DUF1918"/>
    <property type="match status" value="1"/>
</dbReference>
<accession>A0A934N4T5</accession>
<evidence type="ECO:0000313" key="2">
    <source>
        <dbReference type="EMBL" id="MBJ7600620.1"/>
    </source>
</evidence>
<comment type="caution">
    <text evidence="2">The sequence shown here is derived from an EMBL/GenBank/DDBJ whole genome shotgun (WGS) entry which is preliminary data.</text>
</comment>
<protein>
    <submittedName>
        <fullName evidence="2">DUF1918 domain-containing protein</fullName>
    </submittedName>
</protein>
<dbReference type="Proteomes" id="UP000612893">
    <property type="component" value="Unassembled WGS sequence"/>
</dbReference>
<reference evidence="2" key="1">
    <citation type="submission" date="2020-10" db="EMBL/GenBank/DDBJ databases">
        <title>Ca. Dormibacterota MAGs.</title>
        <authorList>
            <person name="Montgomery K."/>
        </authorList>
    </citation>
    <scope>NUCLEOTIDE SEQUENCE [LARGE SCALE GENOMIC DNA]</scope>
    <source>
        <strain evidence="2">SC8812_S17_10</strain>
    </source>
</reference>
<sequence length="71" mass="7659">MTEGKAGDRLLVESERVGRAARAGKILEVLKSAAGIHYRIRWDDGHEPTFFPGGASVTIIKAAKEGNKARP</sequence>